<keyword evidence="3" id="KW-1185">Reference proteome</keyword>
<sequence length="1184" mass="130478">MRYAYLWRALLLGAGLLAGWPVAAHAQSASSPACTVFVVGGRSRGPTELMQTLHAVVAQAAPLGGHSTLVLLDDRLGARLLTDEGKGQVSAALLAQLRAFPGRLVIVPGGADGPEGDAQAARLLATPAGRPDALLPDSRCPDPVELRLDAQHTLVVLNTAWWLRAPTPPDQPGPCATQDPAAVLTLLDDILRRNQGRQVLLVGQQSLALAHRRLPLLPNPRYELLRTSLRSVLEKYPGLTYVSAQGARQARYDEEHALHYLLSGPAAPHAPPADVLATPAKAAYHGFTRLEYTAHGQVRATYWVPDAEHPDGQSVVAERHWRTPDLAPVPAADTFAVARARPQPPVVAVVPASTHYQAGRFRQWLQGPNYRREWQQPIAVPVLDLSTAQGGLTPLKRGGGLQTQSLRLRAASGQEFVLRSIEKNTNGSVPDFLHHTLAAALVQDQISAAHPYAALLVPPLAEAAGVGHTNPQLVLVPDDPRLGIYRREFAGSLALLETREPAPPRSFSGRPERKYYSTPDVLTQLQADPRNRVDQRAVLRARLLDIVLADWDRHDDQWRWLAYPRPGGGKLFRAVPRDRDQALFVNQGFLPHRARVEYLLPRIQGFDYEFQNVNSFNFNARYFDRSFLTQLSRADWQALADSVQASLTDNVLAAGLRQWPDSIYRLSGPTVLAKLQAHRTHLPAWADQYYRFLAHAVEVVGSDGPEEFEVLRQDDAHTQVTVYELSKTGQRGAVRYQRTFQTDETQEIRLYGQGGADVFALRGEVQHGPVVRVVGGEGADTLRDASRVRSGRRRVTAYDAPAGLAIAARGPDTKTRLSARPEVNQYDRQAFKYAFAGPLYPWSYNVDDGLFVGLGLLLKRPGFRKLPWAATHQVTANVALRTGAFSFGYEGNFAQVVGPFDLQVRAAVQAPNYVRNFYGLGNNTALVPDEPTSAAYYRVRFRNLAVAALLRRQLSARSIVFGGPVYQGVDVEDQPGRILDQNPDPRLRPDKLFEAKQYLGARLGYEFASLHARAELPQGVAGQAELLAQRPLTASARPLTQLSASLAMYRSFRFPLRLTLATRFGGTFNLSEDYEFFQAATLGGLANLRGFGRTRFAGRQSAYNNTEVRLQVARIRSYLLPATFGLLAFHDVGRVWVPGETSHLWHRGYGPGLWLAPTPQVVLAAMYGISAEGRLPLIRLGFFF</sequence>
<proteinExistence type="predicted"/>
<dbReference type="AlphaFoldDB" id="A0A7K1TBB0"/>
<dbReference type="RefSeq" id="WP_157562389.1">
    <property type="nucleotide sequence ID" value="NZ_WQKZ01000001.1"/>
</dbReference>
<feature type="chain" id="PRO_5029726296" description="Bacterial surface antigen (D15) domain-containing protein" evidence="1">
    <location>
        <begin position="27"/>
        <end position="1184"/>
    </location>
</feature>
<dbReference type="EMBL" id="WQKZ01000001">
    <property type="protein sequence ID" value="MVN75669.1"/>
    <property type="molecule type" value="Genomic_DNA"/>
</dbReference>
<comment type="caution">
    <text evidence="2">The sequence shown here is derived from an EMBL/GenBank/DDBJ whole genome shotgun (WGS) entry which is preliminary data.</text>
</comment>
<dbReference type="Proteomes" id="UP000441336">
    <property type="component" value="Unassembled WGS sequence"/>
</dbReference>
<gene>
    <name evidence="2" type="ORF">GO988_04950</name>
</gene>
<reference evidence="2 3" key="1">
    <citation type="submission" date="2019-12" db="EMBL/GenBank/DDBJ databases">
        <title>Hymenobacter sp. HMF4947 Genome sequencing and assembly.</title>
        <authorList>
            <person name="Kang H."/>
            <person name="Cha I."/>
            <person name="Kim H."/>
            <person name="Joh K."/>
        </authorList>
    </citation>
    <scope>NUCLEOTIDE SEQUENCE [LARGE SCALE GENOMIC DNA]</scope>
    <source>
        <strain evidence="2 3">HMF4947</strain>
    </source>
</reference>
<feature type="signal peptide" evidence="1">
    <location>
        <begin position="1"/>
        <end position="26"/>
    </location>
</feature>
<evidence type="ECO:0008006" key="4">
    <source>
        <dbReference type="Google" id="ProtNLM"/>
    </source>
</evidence>
<evidence type="ECO:0000313" key="3">
    <source>
        <dbReference type="Proteomes" id="UP000441336"/>
    </source>
</evidence>
<organism evidence="2 3">
    <name type="scientific">Hymenobacter ginkgonis</name>
    <dbReference type="NCBI Taxonomy" id="2682976"/>
    <lineage>
        <taxon>Bacteria</taxon>
        <taxon>Pseudomonadati</taxon>
        <taxon>Bacteroidota</taxon>
        <taxon>Cytophagia</taxon>
        <taxon>Cytophagales</taxon>
        <taxon>Hymenobacteraceae</taxon>
        <taxon>Hymenobacter</taxon>
    </lineage>
</organism>
<evidence type="ECO:0000256" key="1">
    <source>
        <dbReference type="SAM" id="SignalP"/>
    </source>
</evidence>
<accession>A0A7K1TBB0</accession>
<dbReference type="Gene3D" id="2.40.160.50">
    <property type="entry name" value="membrane protein fhac: a member of the omp85/tpsb transporter family"/>
    <property type="match status" value="1"/>
</dbReference>
<evidence type="ECO:0000313" key="2">
    <source>
        <dbReference type="EMBL" id="MVN75669.1"/>
    </source>
</evidence>
<name>A0A7K1TBB0_9BACT</name>
<protein>
    <recommendedName>
        <fullName evidence="4">Bacterial surface antigen (D15) domain-containing protein</fullName>
    </recommendedName>
</protein>
<keyword evidence="1" id="KW-0732">Signal</keyword>